<evidence type="ECO:0008006" key="2">
    <source>
        <dbReference type="Google" id="ProtNLM"/>
    </source>
</evidence>
<proteinExistence type="predicted"/>
<dbReference type="Proteomes" id="UP000885931">
    <property type="component" value="Unassembled WGS sequence"/>
</dbReference>
<evidence type="ECO:0000313" key="1">
    <source>
        <dbReference type="EMBL" id="HDM90707.1"/>
    </source>
</evidence>
<reference evidence="1" key="1">
    <citation type="journal article" date="2020" name="mSystems">
        <title>Genome- and Community-Level Interaction Insights into Carbon Utilization and Element Cycling Functions of Hydrothermarchaeota in Hydrothermal Sediment.</title>
        <authorList>
            <person name="Zhou Z."/>
            <person name="Liu Y."/>
            <person name="Xu W."/>
            <person name="Pan J."/>
            <person name="Luo Z.H."/>
            <person name="Li M."/>
        </authorList>
    </citation>
    <scope>NUCLEOTIDE SEQUENCE [LARGE SCALE GENOMIC DNA]</scope>
    <source>
        <strain evidence="1">HyVt-237</strain>
    </source>
</reference>
<gene>
    <name evidence="1" type="ORF">ENG67_05850</name>
</gene>
<sequence length="1102" mass="119272">MNRLSILLLFLGGFLWGSPDTVSIRDIQYPGGPSPYAGQEVMTWGVVTAAPSDWVRSIQGFFIQDSSGPWQGVLVYTGTQNVDVQRGDSVLVIGTVSEYYEKTEIQYTSHVILKRGAMIPLPVHVNTGDVATGSEQAEQYEGVLVIVNDVTVTDPNLGYGEWAINDGSDECRVDDAAGYTYAPSQNDQIPGIIGIVDYSYSNFKIEPRGDEDFFFSLEGSGLSWSTTPLVPASSQIDSIDIYFYGVLTDTVEAVKFVVPPEFDWSGLENDVSLGGAFEGASFEVDGSGTPSSPYTVTVECSMVLGDMGWISFKNLVTPSEGDYVFYVLSGTPSSMDTLKHQARVSVLTVDGSGEVSLYPDEYPLGVTSDLGLTLRSNLGMLTVLEIAIPESTLSWSGESGDLILGEGFEGATVDSVAPDFVRISGFQLQANQEASLTLLGVQAVGSPGACSLTVRTAGEGGTPSDIVSPPYFFILREDSTYPLRLFHEIPDLLSGRSGTRVRGVVTADLEPKVFIQDSTGGIVLYAPDGLYSVGDMIWVTGTFSPYRGLAELQDPVVERREPSVIDTLVIAGSDLHTDTTEFLEGRFVLIRNVWTSATSLPYEDTLIVSDSTASFAVFIDPSSNLGYRTIPEGTFDLFGVIDQRDSLYRVVPRGPYDLRFKGNGSGIAFTLPPYIFVEDTSGRYSDPVGEIKIVLKTWADTIKTFSLTLPEELGDSLKLTLSGDLTGTTEPDTIIDNTFYFYSVKLLEDTISLSNFSRPADPCSLVFEIKTSVDSAGVMQAIFEQPTVYVVYPIAMVQAPGPDGLNSAMVGKSVRVAGVVTGPSEVFSPEGKTGFWIQDRSGGVNIFSNSLVGPFNLGQLVLVKGTVTEYNGTTEISPSSSGDLRVLFDQYEVPAPETLRVSEALREDIEGLYVYVKEAEVAAPPSQAGTGKNLYIWNGQAPIAVYVYPETNIDLSAIQVGDIINVQGIVGQYDPEEPYNSGYQLLPRVPGDIEIVTTPPREAIDLSISPNVFSPDIGEVLRIEVQGPATTRFTLKVLDTEGREIARLADSRSGPFTYLWKGLDKNGNKVPIGLYILQLRALESDGQEETINKVFVISTPFK</sequence>
<dbReference type="PANTHER" id="PTHR42834">
    <property type="entry name" value="ENDONUCLEASE/EXONUCLEASE/PHOSPHATASE FAMILY PROTEIN (AFU_ORTHOLOGUE AFUA_3G09210)"/>
    <property type="match status" value="1"/>
</dbReference>
<name>A0A7C0XBP8_UNCW3</name>
<protein>
    <recommendedName>
        <fullName evidence="2">FlgD Ig-like domain-containing protein</fullName>
    </recommendedName>
</protein>
<accession>A0A7C0XBP8</accession>
<dbReference type="Gene3D" id="2.60.40.4070">
    <property type="match status" value="1"/>
</dbReference>
<organism evidence="1">
    <name type="scientific">candidate division WOR-3 bacterium</name>
    <dbReference type="NCBI Taxonomy" id="2052148"/>
    <lineage>
        <taxon>Bacteria</taxon>
        <taxon>Bacteria division WOR-3</taxon>
    </lineage>
</organism>
<dbReference type="AlphaFoldDB" id="A0A7C0XBP8"/>
<dbReference type="PANTHER" id="PTHR42834:SF1">
    <property type="entry name" value="ENDONUCLEASE_EXONUCLEASE_PHOSPHATASE FAMILY PROTEIN (AFU_ORTHOLOGUE AFUA_3G09210)"/>
    <property type="match status" value="1"/>
</dbReference>
<comment type="caution">
    <text evidence="1">The sequence shown here is derived from an EMBL/GenBank/DDBJ whole genome shotgun (WGS) entry which is preliminary data.</text>
</comment>
<dbReference type="CDD" id="cd04486">
    <property type="entry name" value="YhcR_OBF_like"/>
    <property type="match status" value="2"/>
</dbReference>
<dbReference type="EMBL" id="DRBW01000214">
    <property type="protein sequence ID" value="HDM90707.1"/>
    <property type="molecule type" value="Genomic_DNA"/>
</dbReference>